<accession>B6QPD2</accession>
<evidence type="ECO:0000313" key="3">
    <source>
        <dbReference type="EMBL" id="EEA21151.1"/>
    </source>
</evidence>
<feature type="chain" id="PRO_5002848462" evidence="2">
    <location>
        <begin position="20"/>
        <end position="556"/>
    </location>
</feature>
<keyword evidence="4" id="KW-1185">Reference proteome</keyword>
<protein>
    <submittedName>
        <fullName evidence="3">Uncharacterized protein</fullName>
    </submittedName>
</protein>
<evidence type="ECO:0000256" key="1">
    <source>
        <dbReference type="SAM" id="MobiDB-lite"/>
    </source>
</evidence>
<keyword evidence="2" id="KW-0732">Signal</keyword>
<name>B6QPD2_TALMQ</name>
<evidence type="ECO:0000256" key="2">
    <source>
        <dbReference type="SAM" id="SignalP"/>
    </source>
</evidence>
<dbReference type="VEuPathDB" id="FungiDB:PMAA_049510"/>
<feature type="region of interest" description="Disordered" evidence="1">
    <location>
        <begin position="354"/>
        <end position="382"/>
    </location>
</feature>
<evidence type="ECO:0000313" key="4">
    <source>
        <dbReference type="Proteomes" id="UP000001294"/>
    </source>
</evidence>
<feature type="signal peptide" evidence="2">
    <location>
        <begin position="1"/>
        <end position="19"/>
    </location>
</feature>
<dbReference type="HOGENOM" id="CLU_498917_0_0_1"/>
<reference evidence="4" key="1">
    <citation type="journal article" date="2015" name="Genome Announc.">
        <title>Genome sequence of the AIDS-associated pathogen Penicillium marneffei (ATCC18224) and its near taxonomic relative Talaromyces stipitatus (ATCC10500).</title>
        <authorList>
            <person name="Nierman W.C."/>
            <person name="Fedorova-Abrams N.D."/>
            <person name="Andrianopoulos A."/>
        </authorList>
    </citation>
    <scope>NUCLEOTIDE SEQUENCE [LARGE SCALE GENOMIC DNA]</scope>
    <source>
        <strain evidence="4">ATCC 18224 / CBS 334.59 / QM 7333</strain>
    </source>
</reference>
<proteinExistence type="predicted"/>
<gene>
    <name evidence="3" type="ORF">PMAA_049510</name>
</gene>
<sequence length="556" mass="59226">MAPIQFLFASAIVFSAAVAAPIDTNYVGAGKVGASLPSKHQSEPMRMANPSMSSAPVMKVDTQAMKLVAEKAVQTPPSGRQSPGVFHMLDKLPIKREEKEGMALPQLDEITDLLTSANSVPKREGEVKPRQFGFVKSLPEALKETENVEDFVASLPVKRDGNVILEGLGKLDSVLQGTPTRETEKSKAHGETYAEKGLKGFKGWMDHDSMKKQKAPDVPSAADRRGLSNVAKRADPVRNLLNSILVKRDTEGATAKAHHETYFERTVKQIQKWVHNGEEGKTSSAVKRDSPADTITNLIGSILAKRGQMATDKSMVDAIAKRDTGGAASEAQKTYIEKTLEGFEGLIYHGSKDKEAELPEVESATESLGLAKGPKDTSPTDPITSLLGSILAKREQMATDESMVDAIAKRDIDDAITTASETLNGIAKRNGLDSADTLNNGLNIRQLDILSTLETNTLSNAGNMAGDLGKAAAGKHRRGNGDAGSVAADVAEGEQTLQDTTADVGGHLDKRQVPPISGADAFDVLKGVVRHPDVALTPVMDGVLLGGKSLKDMSPQ</sequence>
<dbReference type="EMBL" id="DS995904">
    <property type="protein sequence ID" value="EEA21151.1"/>
    <property type="molecule type" value="Genomic_DNA"/>
</dbReference>
<organism evidence="3 4">
    <name type="scientific">Talaromyces marneffei (strain ATCC 18224 / CBS 334.59 / QM 7333)</name>
    <name type="common">Penicillium marneffei</name>
    <dbReference type="NCBI Taxonomy" id="441960"/>
    <lineage>
        <taxon>Eukaryota</taxon>
        <taxon>Fungi</taxon>
        <taxon>Dikarya</taxon>
        <taxon>Ascomycota</taxon>
        <taxon>Pezizomycotina</taxon>
        <taxon>Eurotiomycetes</taxon>
        <taxon>Eurotiomycetidae</taxon>
        <taxon>Eurotiales</taxon>
        <taxon>Trichocomaceae</taxon>
        <taxon>Talaromyces</taxon>
        <taxon>Talaromyces sect. Talaromyces</taxon>
    </lineage>
</organism>
<dbReference type="AlphaFoldDB" id="B6QPD2"/>
<dbReference type="OrthoDB" id="4226405at2759"/>
<dbReference type="Proteomes" id="UP000001294">
    <property type="component" value="Unassembled WGS sequence"/>
</dbReference>